<dbReference type="KEGG" id="stp:Strop_4075"/>
<evidence type="ECO:0008006" key="5">
    <source>
        <dbReference type="Google" id="ProtNLM"/>
    </source>
</evidence>
<keyword evidence="2" id="KW-0472">Membrane</keyword>
<protein>
    <recommendedName>
        <fullName evidence="5">Serine hydrolase</fullName>
    </recommendedName>
</protein>
<dbReference type="AlphaFoldDB" id="A4XC48"/>
<dbReference type="PANTHER" id="PTHR35333:SF3">
    <property type="entry name" value="BETA-LACTAMASE-TYPE TRANSPEPTIDASE FOLD CONTAINING PROTEIN"/>
    <property type="match status" value="1"/>
</dbReference>
<organism evidence="3 4">
    <name type="scientific">Salinispora tropica (strain ATCC BAA-916 / DSM 44818 / JCM 13857 / NBRC 105044 / CNB-440)</name>
    <dbReference type="NCBI Taxonomy" id="369723"/>
    <lineage>
        <taxon>Bacteria</taxon>
        <taxon>Bacillati</taxon>
        <taxon>Actinomycetota</taxon>
        <taxon>Actinomycetes</taxon>
        <taxon>Micromonosporales</taxon>
        <taxon>Micromonosporaceae</taxon>
        <taxon>Salinispora</taxon>
    </lineage>
</organism>
<dbReference type="InterPro" id="IPR000871">
    <property type="entry name" value="Beta-lactam_class-A"/>
</dbReference>
<evidence type="ECO:0000256" key="2">
    <source>
        <dbReference type="SAM" id="Phobius"/>
    </source>
</evidence>
<feature type="transmembrane region" description="Helical" evidence="2">
    <location>
        <begin position="14"/>
        <end position="35"/>
    </location>
</feature>
<dbReference type="GO" id="GO:0030655">
    <property type="term" value="P:beta-lactam antibiotic catabolic process"/>
    <property type="evidence" value="ECO:0007669"/>
    <property type="project" value="InterPro"/>
</dbReference>
<evidence type="ECO:0000313" key="3">
    <source>
        <dbReference type="EMBL" id="ABP56505.1"/>
    </source>
</evidence>
<accession>A4XC48</accession>
<dbReference type="HOGENOM" id="CLU_077675_0_0_11"/>
<name>A4XC48_SALTO</name>
<keyword evidence="2" id="KW-0812">Transmembrane</keyword>
<dbReference type="STRING" id="369723.Strop_4075"/>
<evidence type="ECO:0000256" key="1">
    <source>
        <dbReference type="SAM" id="MobiDB-lite"/>
    </source>
</evidence>
<gene>
    <name evidence="3" type="ordered locus">Strop_4075</name>
</gene>
<dbReference type="RefSeq" id="WP_012015273.1">
    <property type="nucleotide sequence ID" value="NC_009380.1"/>
</dbReference>
<feature type="region of interest" description="Disordered" evidence="1">
    <location>
        <begin position="48"/>
        <end position="78"/>
    </location>
</feature>
<evidence type="ECO:0000313" key="4">
    <source>
        <dbReference type="Proteomes" id="UP000000235"/>
    </source>
</evidence>
<dbReference type="eggNOG" id="COG2367">
    <property type="taxonomic scope" value="Bacteria"/>
</dbReference>
<dbReference type="PATRIC" id="fig|369723.5.peg.4213"/>
<dbReference type="SUPFAM" id="SSF56601">
    <property type="entry name" value="beta-lactamase/transpeptidase-like"/>
    <property type="match status" value="1"/>
</dbReference>
<keyword evidence="2" id="KW-1133">Transmembrane helix</keyword>
<dbReference type="EMBL" id="CP000667">
    <property type="protein sequence ID" value="ABP56505.1"/>
    <property type="molecule type" value="Genomic_DNA"/>
</dbReference>
<proteinExistence type="predicted"/>
<reference evidence="4" key="1">
    <citation type="journal article" date="2007" name="Proc. Natl. Acad. Sci. U.S.A.">
        <title>Genome sequencing reveals complex secondary metabolome in the marine actinomycete Salinispora tropica.</title>
        <authorList>
            <person name="Udwary D.W."/>
            <person name="Zeigler L."/>
            <person name="Asolkar R.N."/>
            <person name="Singan V."/>
            <person name="Lapidus A."/>
            <person name="Fenical W."/>
            <person name="Jensen P.R."/>
            <person name="Moore B.S."/>
        </authorList>
    </citation>
    <scope>NUCLEOTIDE SEQUENCE [LARGE SCALE GENOMIC DNA]</scope>
    <source>
        <strain evidence="4">ATCC BAA-916 / DSM 44818 / CNB-440</strain>
    </source>
</reference>
<dbReference type="GO" id="GO:0046677">
    <property type="term" value="P:response to antibiotic"/>
    <property type="evidence" value="ECO:0007669"/>
    <property type="project" value="InterPro"/>
</dbReference>
<dbReference type="PANTHER" id="PTHR35333">
    <property type="entry name" value="BETA-LACTAMASE"/>
    <property type="match status" value="1"/>
</dbReference>
<dbReference type="Proteomes" id="UP000000235">
    <property type="component" value="Chromosome"/>
</dbReference>
<dbReference type="InterPro" id="IPR012338">
    <property type="entry name" value="Beta-lactam/transpept-like"/>
</dbReference>
<keyword evidence="4" id="KW-1185">Reference proteome</keyword>
<sequence length="310" mass="33774">MADQSGSRQGGTSMLKLVAITAVLIGFVLVSLRLLPGSPFASEATALWGESPASEQSGEPEEQAQPTPSPSPSLEPLPFAANDLTSLDIDGWYAWSVLDRRTGEITGSENMAETSTTASMIKSWIVADYLRRTVEAGRTPTEAELADATKIIRDSDNTRTQKFYNNLGGSTSIERLLSLCELTDSSVAEDGGWSRTELSPRDTARLGECIADGRAAGPEWTDWLLEEMRLVRDAGDFGIRKAFPSAVSETIAIKNGWVDRTREQENHVNCLAIGDTWTMGVMLRYPVAKGYQYGMNNCQKVTEALLTEPL</sequence>
<dbReference type="Gene3D" id="3.40.710.10">
    <property type="entry name" value="DD-peptidase/beta-lactamase superfamily"/>
    <property type="match status" value="1"/>
</dbReference>
<dbReference type="GO" id="GO:0008800">
    <property type="term" value="F:beta-lactamase activity"/>
    <property type="evidence" value="ECO:0007669"/>
    <property type="project" value="InterPro"/>
</dbReference>